<evidence type="ECO:0000259" key="2">
    <source>
        <dbReference type="Pfam" id="PF07486"/>
    </source>
</evidence>
<feature type="domain" description="Cell wall hydrolase SleB" evidence="2">
    <location>
        <begin position="19"/>
        <end position="118"/>
    </location>
</feature>
<sequence length="122" mass="13139">MDKSDVEALTKVIYGEARGEPYEGKVAVAHVVLNRARKNGTSIQTEASRPHQFDGYGAAGTMSEAGARAECERIAQDVIAGRVSDPTQGARHFCTKNCNPNWASGKTPCATIGNHKFFNDVQ</sequence>
<evidence type="ECO:0000256" key="1">
    <source>
        <dbReference type="SAM" id="MobiDB-lite"/>
    </source>
</evidence>
<dbReference type="Gene3D" id="1.10.10.2520">
    <property type="entry name" value="Cell wall hydrolase SleB, domain 1"/>
    <property type="match status" value="1"/>
</dbReference>
<dbReference type="Proteomes" id="UP000274131">
    <property type="component" value="Unassembled WGS sequence"/>
</dbReference>
<dbReference type="OrthoDB" id="9983162at2759"/>
<protein>
    <submittedName>
        <fullName evidence="5">Hydrolase_2 domain-containing protein</fullName>
    </submittedName>
</protein>
<reference evidence="3 4" key="2">
    <citation type="submission" date="2018-10" db="EMBL/GenBank/DDBJ databases">
        <authorList>
            <consortium name="Pathogen Informatics"/>
        </authorList>
    </citation>
    <scope>NUCLEOTIDE SEQUENCE [LARGE SCALE GENOMIC DNA]</scope>
</reference>
<dbReference type="Pfam" id="PF07486">
    <property type="entry name" value="Hydrolase_2"/>
    <property type="match status" value="1"/>
</dbReference>
<evidence type="ECO:0000313" key="3">
    <source>
        <dbReference type="EMBL" id="VDD95504.1"/>
    </source>
</evidence>
<evidence type="ECO:0000313" key="5">
    <source>
        <dbReference type="WBParaSite" id="EVEC_0001093001-mRNA-1"/>
    </source>
</evidence>
<dbReference type="WBParaSite" id="EVEC_0001093001-mRNA-1">
    <property type="protein sequence ID" value="EVEC_0001093001-mRNA-1"/>
    <property type="gene ID" value="EVEC_0001093001"/>
</dbReference>
<proteinExistence type="predicted"/>
<feature type="region of interest" description="Disordered" evidence="1">
    <location>
        <begin position="40"/>
        <end position="59"/>
    </location>
</feature>
<evidence type="ECO:0000313" key="4">
    <source>
        <dbReference type="Proteomes" id="UP000274131"/>
    </source>
</evidence>
<keyword evidence="4" id="KW-1185">Reference proteome</keyword>
<gene>
    <name evidence="3" type="ORF">EVEC_LOCUS10255</name>
</gene>
<dbReference type="InterPro" id="IPR011105">
    <property type="entry name" value="Cell_wall_hydrolase_SleB"/>
</dbReference>
<dbReference type="AlphaFoldDB" id="A0A0N4VJA9"/>
<dbReference type="GO" id="GO:0016787">
    <property type="term" value="F:hydrolase activity"/>
    <property type="evidence" value="ECO:0007669"/>
    <property type="project" value="InterPro"/>
</dbReference>
<reference evidence="5" key="1">
    <citation type="submission" date="2017-02" db="UniProtKB">
        <authorList>
            <consortium name="WormBaseParasite"/>
        </authorList>
    </citation>
    <scope>IDENTIFICATION</scope>
</reference>
<accession>A0A0N4VJA9</accession>
<organism evidence="5">
    <name type="scientific">Enterobius vermicularis</name>
    <name type="common">Human pinworm</name>
    <dbReference type="NCBI Taxonomy" id="51028"/>
    <lineage>
        <taxon>Eukaryota</taxon>
        <taxon>Metazoa</taxon>
        <taxon>Ecdysozoa</taxon>
        <taxon>Nematoda</taxon>
        <taxon>Chromadorea</taxon>
        <taxon>Rhabditida</taxon>
        <taxon>Spirurina</taxon>
        <taxon>Oxyuridomorpha</taxon>
        <taxon>Oxyuroidea</taxon>
        <taxon>Oxyuridae</taxon>
        <taxon>Enterobius</taxon>
    </lineage>
</organism>
<dbReference type="InterPro" id="IPR042047">
    <property type="entry name" value="SleB_dom1"/>
</dbReference>
<dbReference type="EMBL" id="UXUI01010673">
    <property type="protein sequence ID" value="VDD95504.1"/>
    <property type="molecule type" value="Genomic_DNA"/>
</dbReference>
<name>A0A0N4VJA9_ENTVE</name>